<evidence type="ECO:0000256" key="1">
    <source>
        <dbReference type="ARBA" id="ARBA00022737"/>
    </source>
</evidence>
<evidence type="ECO:0000256" key="3">
    <source>
        <dbReference type="SAM" id="MobiDB-lite"/>
    </source>
</evidence>
<evidence type="ECO:0000256" key="2">
    <source>
        <dbReference type="PROSITE-ProRule" id="PRU00504"/>
    </source>
</evidence>
<sequence length="868" mass="93808">RRRVPRVRRGSAANRRSFWRQTKTPARRGWRGGARRRLLLRRTSKRNRAKPARRDRQQPTAMVRTLTTQTSSDEEKSEGDGDDAGKVAVEVDGESPPSPLQVGAEQIAADGGGGKNSDAQWRPAAAAAAALADEAQRLDAFVAECHRAIEQEADSLRAVQAQPRALRAQQQSLEQADARSTSSGLVLHASASRRNSARQPPHLRRCSYRLRAGFNTARARQGALAWDAGEADSDPDGDAESRLARLRNSPAPAAADLLQAPPEPAASRLRPAASTPATASRRSLRVVGGGKRRRQPTNLTPTRELPGVHVWDVAIVRHTGSLCYRADGGSSSEADGSDVRYCPAGGGSGGAAQPEPLLPAASLVRLLAVSPDGATLGELRLSPRRPRGNLERLRCLGDRLYTSEPEFVYVTDLSGLCLHVLSGFSWAMGLWPDPDRRRLLVVNGDRALRSLCDDEFTDDLTGVCVLGNRILVADHTAYQLHIYRADNLQFVGRLQVSSPRFLVVDSAGVVYITATRPSITRGDKENFYWLAAKVTVLDPANGRQFSCGYEGSRFGEFRSPSGLAVDEVAGEIYVSDFDNERVQHRLSHDVVQAPPSSLAAVASGIRVSSSCRVSVLWLMPGYGIWKARADEADIELIPQRLHSTTSDLMVKAAPEKAASSAGPLDGKLGPLLRHVLAAFVVVADGRDRPKSATTLTQLALADQDVCGAARSRVDEHSRLSRYCIALGHLRSSKCPTSVRLELSKQADSAESRRSSTLADDVKKPPKNRSPRCTTAKSCTSFGMAQPLHNAGLLQRTRRGDMPRPFSIFHGPPRCGFVEQAAPGNLNRTARRAQLLDKLDLLARDLPHVAFGPVATVSATPGSLPADQA</sequence>
<feature type="compositionally biased region" description="Basic residues" evidence="3">
    <location>
        <begin position="25"/>
        <end position="51"/>
    </location>
</feature>
<evidence type="ECO:0000313" key="4">
    <source>
        <dbReference type="Proteomes" id="UP000095280"/>
    </source>
</evidence>
<feature type="region of interest" description="Disordered" evidence="3">
    <location>
        <begin position="1"/>
        <end position="101"/>
    </location>
</feature>
<accession>A0A1I8IX32</accession>
<organism evidence="4 5">
    <name type="scientific">Macrostomum lignano</name>
    <dbReference type="NCBI Taxonomy" id="282301"/>
    <lineage>
        <taxon>Eukaryota</taxon>
        <taxon>Metazoa</taxon>
        <taxon>Spiralia</taxon>
        <taxon>Lophotrochozoa</taxon>
        <taxon>Platyhelminthes</taxon>
        <taxon>Rhabditophora</taxon>
        <taxon>Macrostomorpha</taxon>
        <taxon>Macrostomida</taxon>
        <taxon>Macrostomidae</taxon>
        <taxon>Macrostomum</taxon>
    </lineage>
</organism>
<dbReference type="PROSITE" id="PS51125">
    <property type="entry name" value="NHL"/>
    <property type="match status" value="1"/>
</dbReference>
<dbReference type="Gene3D" id="2.120.10.30">
    <property type="entry name" value="TolB, C-terminal domain"/>
    <property type="match status" value="1"/>
</dbReference>
<proteinExistence type="predicted"/>
<dbReference type="Proteomes" id="UP000095280">
    <property type="component" value="Unplaced"/>
</dbReference>
<feature type="compositionally biased region" description="Basic and acidic residues" evidence="3">
    <location>
        <begin position="744"/>
        <end position="763"/>
    </location>
</feature>
<keyword evidence="4" id="KW-1185">Reference proteome</keyword>
<dbReference type="WBParaSite" id="maker-uti_cns_0018446-snap-gene-0.2-mRNA-1">
    <property type="protein sequence ID" value="maker-uti_cns_0018446-snap-gene-0.2-mRNA-1"/>
    <property type="gene ID" value="maker-uti_cns_0018446-snap-gene-0.2"/>
</dbReference>
<feature type="repeat" description="NHL" evidence="2">
    <location>
        <begin position="544"/>
        <end position="588"/>
    </location>
</feature>
<dbReference type="SUPFAM" id="SSF63825">
    <property type="entry name" value="YWTD domain"/>
    <property type="match status" value="1"/>
</dbReference>
<feature type="compositionally biased region" description="Low complexity" evidence="3">
    <location>
        <begin position="259"/>
        <end position="281"/>
    </location>
</feature>
<dbReference type="InterPro" id="IPR001258">
    <property type="entry name" value="NHL_repeat"/>
</dbReference>
<reference evidence="5" key="1">
    <citation type="submission" date="2016-11" db="UniProtKB">
        <authorList>
            <consortium name="WormBaseParasite"/>
        </authorList>
    </citation>
    <scope>IDENTIFICATION</scope>
</reference>
<dbReference type="AlphaFoldDB" id="A0A1I8IX32"/>
<name>A0A1I8IX32_9PLAT</name>
<keyword evidence="1" id="KW-0677">Repeat</keyword>
<dbReference type="InterPro" id="IPR011042">
    <property type="entry name" value="6-blade_b-propeller_TolB-like"/>
</dbReference>
<evidence type="ECO:0000313" key="5">
    <source>
        <dbReference type="WBParaSite" id="maker-uti_cns_0018446-snap-gene-0.2-mRNA-1"/>
    </source>
</evidence>
<feature type="region of interest" description="Disordered" evidence="3">
    <location>
        <begin position="744"/>
        <end position="775"/>
    </location>
</feature>
<feature type="region of interest" description="Disordered" evidence="3">
    <location>
        <begin position="259"/>
        <end position="303"/>
    </location>
</feature>
<protein>
    <submittedName>
        <fullName evidence="5">RING-type domain-containing protein</fullName>
    </submittedName>
</protein>
<dbReference type="Pfam" id="PF01436">
    <property type="entry name" value="NHL"/>
    <property type="match status" value="1"/>
</dbReference>